<keyword evidence="1" id="KW-0812">Transmembrane</keyword>
<comment type="caution">
    <text evidence="1">The sequence shown here is derived from an EMBL/GenBank/DDBJ whole genome shotgun (WGS) entry which is preliminary data.</text>
</comment>
<dbReference type="InterPro" id="IPR036412">
    <property type="entry name" value="HAD-like_sf"/>
</dbReference>
<keyword evidence="2" id="KW-1185">Reference proteome</keyword>
<dbReference type="SUPFAM" id="SSF56784">
    <property type="entry name" value="HAD-like"/>
    <property type="match status" value="1"/>
</dbReference>
<name>A0A2C6KIB7_9APIC</name>
<dbReference type="InterPro" id="IPR023214">
    <property type="entry name" value="HAD_sf"/>
</dbReference>
<dbReference type="EMBL" id="MIGC01001010">
    <property type="protein sequence ID" value="PHJ23781.1"/>
    <property type="molecule type" value="Genomic_DNA"/>
</dbReference>
<keyword evidence="1" id="KW-0472">Membrane</keyword>
<dbReference type="OrthoDB" id="420410at2759"/>
<evidence type="ECO:0000313" key="1">
    <source>
        <dbReference type="EMBL" id="PHJ23781.1"/>
    </source>
</evidence>
<protein>
    <submittedName>
        <fullName evidence="1">Membrane associated protein with a signal egf domain and 7 transmembrane domains at the c-terminus</fullName>
    </submittedName>
</protein>
<dbReference type="PANTHER" id="PTHR38899">
    <property type="entry name" value="DOMAIN OOKINETE PROTEIN, PUTATIVE-RELATED"/>
    <property type="match status" value="1"/>
</dbReference>
<sequence length="321" mass="35782">MLLTLSQKCPGNGDMGSSPSVTILPVQTSSTTAVVCRQWNSSTVTAKEHVACSLTRELGASEASYETWDSPSGVFPPPAPTLGSVDRTSSVFIFDLDDTLIPTEWIRSSYAAQKDDSRSPDEVYQSILAEINRRTCNELIPHILNSLRKAKSLCSTVAIVTNARSPRWLGVFESMFPEVVQLLRQEGIPIIRSCPQGQEPNIYECSAYFSYWMNAKKRKFEEVIRQHNESTAGAGLKRVDLISIGDNDFEEYAATHLALESPHSVRFAKVVRCRPGLTPEHFLAQLRDIQRAIDCVFMEKSPREATLVGNGVTYRIHGRHF</sequence>
<evidence type="ECO:0000313" key="2">
    <source>
        <dbReference type="Proteomes" id="UP000221165"/>
    </source>
</evidence>
<gene>
    <name evidence="1" type="ORF">CSUI_002364</name>
</gene>
<dbReference type="AlphaFoldDB" id="A0A2C6KIB7"/>
<dbReference type="VEuPathDB" id="ToxoDB:CSUI_002364"/>
<dbReference type="Gene3D" id="3.40.50.1000">
    <property type="entry name" value="HAD superfamily/HAD-like"/>
    <property type="match status" value="1"/>
</dbReference>
<dbReference type="GeneID" id="94425777"/>
<proteinExistence type="predicted"/>
<dbReference type="RefSeq" id="XP_067925455.1">
    <property type="nucleotide sequence ID" value="XM_068062566.1"/>
</dbReference>
<reference evidence="1 2" key="1">
    <citation type="journal article" date="2017" name="Int. J. Parasitol.">
        <title>The genome of the protozoan parasite Cystoisospora suis and a reverse vaccinology approach to identify vaccine candidates.</title>
        <authorList>
            <person name="Palmieri N."/>
            <person name="Shrestha A."/>
            <person name="Ruttkowski B."/>
            <person name="Beck T."/>
            <person name="Vogl C."/>
            <person name="Tomley F."/>
            <person name="Blake D.P."/>
            <person name="Joachim A."/>
        </authorList>
    </citation>
    <scope>NUCLEOTIDE SEQUENCE [LARGE SCALE GENOMIC DNA]</scope>
    <source>
        <strain evidence="1 2">Wien I</strain>
    </source>
</reference>
<dbReference type="PANTHER" id="PTHR38899:SF1">
    <property type="entry name" value="PROTEIN KINASE"/>
    <property type="match status" value="1"/>
</dbReference>
<dbReference type="Proteomes" id="UP000221165">
    <property type="component" value="Unassembled WGS sequence"/>
</dbReference>
<organism evidence="1 2">
    <name type="scientific">Cystoisospora suis</name>
    <dbReference type="NCBI Taxonomy" id="483139"/>
    <lineage>
        <taxon>Eukaryota</taxon>
        <taxon>Sar</taxon>
        <taxon>Alveolata</taxon>
        <taxon>Apicomplexa</taxon>
        <taxon>Conoidasida</taxon>
        <taxon>Coccidia</taxon>
        <taxon>Eucoccidiorida</taxon>
        <taxon>Eimeriorina</taxon>
        <taxon>Sarcocystidae</taxon>
        <taxon>Cystoisospora</taxon>
    </lineage>
</organism>
<accession>A0A2C6KIB7</accession>